<evidence type="ECO:0000313" key="2">
    <source>
        <dbReference type="Proteomes" id="UP000460877"/>
    </source>
</evidence>
<dbReference type="Proteomes" id="UP000460877">
    <property type="component" value="Unassembled WGS sequence"/>
</dbReference>
<reference evidence="1 2" key="1">
    <citation type="journal article" date="2020" name="J. Clin. Microbiol.">
        <title>Helicobacter pylori infections in the Bronx, New York: Surveying Antibiotic Susceptibility and Strain Lineage by Whole-genome Sequencing.</title>
        <authorList>
            <person name="Saranathan R."/>
            <person name="Levi M.H."/>
            <person name="Wattam A.R."/>
            <person name="Malek A."/>
            <person name="Asare E."/>
            <person name="Behin D.S."/>
            <person name="Pan D.H."/>
            <person name="Jacobs W.R."/>
            <person name="Szymczak W.A."/>
        </authorList>
    </citation>
    <scope>NUCLEOTIDE SEQUENCE [LARGE SCALE GENOMIC DNA]</scope>
    <source>
        <strain evidence="1 2">MHP10</strain>
    </source>
</reference>
<dbReference type="RefSeq" id="WP_033582303.1">
    <property type="nucleotide sequence ID" value="NZ_AP017333.1"/>
</dbReference>
<gene>
    <name evidence="1" type="ORF">F7218_01885</name>
</gene>
<sequence>MPKPKKNTLPCSLSIKMSYFMRLLIKWRTRSLSHKMMTLIQILSILALASKASEDLEEQLKKIKDYIYRTLNAKIASDVYNRVLILVNEYCANEELFDKESVKISDLLIQDIQLYALVDEMLKEDKYQVQHTILKGIIKHKYDEAYSLNSEDRILLEYQERLLEPSYASFSNKKFK</sequence>
<name>A0A086RSA3_HELPX</name>
<dbReference type="EMBL" id="WAEA01000002">
    <property type="protein sequence ID" value="MUV09666.1"/>
    <property type="molecule type" value="Genomic_DNA"/>
</dbReference>
<dbReference type="AlphaFoldDB" id="A0A086RSA3"/>
<accession>A0A086RSA3</accession>
<comment type="caution">
    <text evidence="1">The sequence shown here is derived from an EMBL/GenBank/DDBJ whole genome shotgun (WGS) entry which is preliminary data.</text>
</comment>
<proteinExistence type="predicted"/>
<protein>
    <submittedName>
        <fullName evidence="1">Uncharacterized protein</fullName>
    </submittedName>
</protein>
<evidence type="ECO:0000313" key="1">
    <source>
        <dbReference type="EMBL" id="MUV09666.1"/>
    </source>
</evidence>
<organism evidence="1 2">
    <name type="scientific">Helicobacter pylori</name>
    <name type="common">Campylobacter pylori</name>
    <dbReference type="NCBI Taxonomy" id="210"/>
    <lineage>
        <taxon>Bacteria</taxon>
        <taxon>Pseudomonadati</taxon>
        <taxon>Campylobacterota</taxon>
        <taxon>Epsilonproteobacteria</taxon>
        <taxon>Campylobacterales</taxon>
        <taxon>Helicobacteraceae</taxon>
        <taxon>Helicobacter</taxon>
    </lineage>
</organism>